<feature type="compositionally biased region" description="Basic and acidic residues" evidence="3">
    <location>
        <begin position="74"/>
        <end position="94"/>
    </location>
</feature>
<keyword evidence="6" id="KW-1185">Reference proteome</keyword>
<dbReference type="SUPFAM" id="SSF47095">
    <property type="entry name" value="HMG-box"/>
    <property type="match status" value="1"/>
</dbReference>
<organism evidence="5 6">
    <name type="scientific">Caenorhabditis nigoni</name>
    <dbReference type="NCBI Taxonomy" id="1611254"/>
    <lineage>
        <taxon>Eukaryota</taxon>
        <taxon>Metazoa</taxon>
        <taxon>Ecdysozoa</taxon>
        <taxon>Nematoda</taxon>
        <taxon>Chromadorea</taxon>
        <taxon>Rhabditida</taxon>
        <taxon>Rhabditina</taxon>
        <taxon>Rhabditomorpha</taxon>
        <taxon>Rhabditoidea</taxon>
        <taxon>Rhabditidae</taxon>
        <taxon>Peloderinae</taxon>
        <taxon>Caenorhabditis</taxon>
    </lineage>
</organism>
<keyword evidence="1 2" id="KW-0238">DNA-binding</keyword>
<sequence length="248" mass="27718">MAQRRPIPVTSRMDIQPYDLSQRPSYQTDEHVKRPINPFMLWCKSKRADMLKKNAGMKPSEVSKQLGEGWRNMSEAEKKPFRDESARLKAEHVKNHPTYKYQPKRKPKRIKSEDLPPENSSPQRHSSSRESSFSEPHDSRPSSIAQQPPQPPSSNIQSSNIPSFPSLYTGGLSSPVAPPPLTNPMMPYGGLPFNFGYPSGPGVPQNMLNDPQNNGFNNLNLPNLMNLNGPGNPGPGPQDSEGNLPFFY</sequence>
<name>A0A2G5VCL0_9PELO</name>
<comment type="caution">
    <text evidence="5">The sequence shown here is derived from an EMBL/GenBank/DDBJ whole genome shotgun (WGS) entry which is preliminary data.</text>
</comment>
<dbReference type="OrthoDB" id="6247875at2759"/>
<dbReference type="SMART" id="SM00398">
    <property type="entry name" value="HMG"/>
    <property type="match status" value="1"/>
</dbReference>
<dbReference type="InterPro" id="IPR050140">
    <property type="entry name" value="SRY-related_HMG-box_TF-like"/>
</dbReference>
<feature type="DNA-binding region" description="HMG box" evidence="2">
    <location>
        <begin position="32"/>
        <end position="100"/>
    </location>
</feature>
<dbReference type="GO" id="GO:0005634">
    <property type="term" value="C:nucleus"/>
    <property type="evidence" value="ECO:0007669"/>
    <property type="project" value="UniProtKB-UniRule"/>
</dbReference>
<protein>
    <recommendedName>
        <fullName evidence="4">HMG box domain-containing protein</fullName>
    </recommendedName>
</protein>
<dbReference type="PROSITE" id="PS50118">
    <property type="entry name" value="HMG_BOX_2"/>
    <property type="match status" value="1"/>
</dbReference>
<keyword evidence="2" id="KW-0539">Nucleus</keyword>
<evidence type="ECO:0000313" key="5">
    <source>
        <dbReference type="EMBL" id="PIC49503.1"/>
    </source>
</evidence>
<dbReference type="InterPro" id="IPR036910">
    <property type="entry name" value="HMG_box_dom_sf"/>
</dbReference>
<dbReference type="GO" id="GO:0000122">
    <property type="term" value="P:negative regulation of transcription by RNA polymerase II"/>
    <property type="evidence" value="ECO:0007669"/>
    <property type="project" value="TreeGrafter"/>
</dbReference>
<dbReference type="EMBL" id="PDUG01000002">
    <property type="protein sequence ID" value="PIC49503.1"/>
    <property type="molecule type" value="Genomic_DNA"/>
</dbReference>
<evidence type="ECO:0000256" key="1">
    <source>
        <dbReference type="ARBA" id="ARBA00023125"/>
    </source>
</evidence>
<dbReference type="PANTHER" id="PTHR10270">
    <property type="entry name" value="SOX TRANSCRIPTION FACTOR"/>
    <property type="match status" value="1"/>
</dbReference>
<feature type="domain" description="HMG box" evidence="4">
    <location>
        <begin position="32"/>
        <end position="100"/>
    </location>
</feature>
<dbReference type="GO" id="GO:0001228">
    <property type="term" value="F:DNA-binding transcription activator activity, RNA polymerase II-specific"/>
    <property type="evidence" value="ECO:0007669"/>
    <property type="project" value="TreeGrafter"/>
</dbReference>
<feature type="compositionally biased region" description="Low complexity" evidence="3">
    <location>
        <begin position="141"/>
        <end position="166"/>
    </location>
</feature>
<evidence type="ECO:0000313" key="6">
    <source>
        <dbReference type="Proteomes" id="UP000230233"/>
    </source>
</evidence>
<feature type="region of interest" description="Disordered" evidence="3">
    <location>
        <begin position="53"/>
        <end position="167"/>
    </location>
</feature>
<dbReference type="Pfam" id="PF00505">
    <property type="entry name" value="HMG_box"/>
    <property type="match status" value="1"/>
</dbReference>
<feature type="region of interest" description="Disordered" evidence="3">
    <location>
        <begin position="205"/>
        <end position="248"/>
    </location>
</feature>
<dbReference type="CDD" id="cd22004">
    <property type="entry name" value="HMG-box_SOX"/>
    <property type="match status" value="1"/>
</dbReference>
<feature type="compositionally biased region" description="Low complexity" evidence="3">
    <location>
        <begin position="208"/>
        <end position="230"/>
    </location>
</feature>
<dbReference type="Proteomes" id="UP000230233">
    <property type="component" value="Chromosome II"/>
</dbReference>
<evidence type="ECO:0000256" key="2">
    <source>
        <dbReference type="PROSITE-ProRule" id="PRU00267"/>
    </source>
</evidence>
<dbReference type="GO" id="GO:0000978">
    <property type="term" value="F:RNA polymerase II cis-regulatory region sequence-specific DNA binding"/>
    <property type="evidence" value="ECO:0007669"/>
    <property type="project" value="TreeGrafter"/>
</dbReference>
<dbReference type="PANTHER" id="PTHR10270:SF327">
    <property type="entry name" value="PROTEIN CBG16280"/>
    <property type="match status" value="1"/>
</dbReference>
<dbReference type="AlphaFoldDB" id="A0A2G5VCL0"/>
<dbReference type="STRING" id="1611254.A0A2G5VCL0"/>
<feature type="compositionally biased region" description="Low complexity" evidence="3">
    <location>
        <begin position="120"/>
        <end position="134"/>
    </location>
</feature>
<proteinExistence type="predicted"/>
<dbReference type="Gene3D" id="1.10.30.10">
    <property type="entry name" value="High mobility group box domain"/>
    <property type="match status" value="1"/>
</dbReference>
<dbReference type="GO" id="GO:0030182">
    <property type="term" value="P:neuron differentiation"/>
    <property type="evidence" value="ECO:0007669"/>
    <property type="project" value="TreeGrafter"/>
</dbReference>
<dbReference type="InterPro" id="IPR009071">
    <property type="entry name" value="HMG_box_dom"/>
</dbReference>
<evidence type="ECO:0000256" key="3">
    <source>
        <dbReference type="SAM" id="MobiDB-lite"/>
    </source>
</evidence>
<gene>
    <name evidence="5" type="primary">Cnig_chr_II.g8089</name>
    <name evidence="5" type="ORF">B9Z55_008089</name>
</gene>
<accession>A0A2G5VCL0</accession>
<evidence type="ECO:0000259" key="4">
    <source>
        <dbReference type="PROSITE" id="PS50118"/>
    </source>
</evidence>
<dbReference type="GO" id="GO:0007420">
    <property type="term" value="P:brain development"/>
    <property type="evidence" value="ECO:0007669"/>
    <property type="project" value="TreeGrafter"/>
</dbReference>
<feature type="region of interest" description="Disordered" evidence="3">
    <location>
        <begin position="1"/>
        <end position="32"/>
    </location>
</feature>
<reference evidence="6" key="1">
    <citation type="submission" date="2017-10" db="EMBL/GenBank/DDBJ databases">
        <title>Rapid genome shrinkage in a self-fertile nematode reveals novel sperm competition proteins.</title>
        <authorList>
            <person name="Yin D."/>
            <person name="Schwarz E.M."/>
            <person name="Thomas C.G."/>
            <person name="Felde R.L."/>
            <person name="Korf I.F."/>
            <person name="Cutter A.D."/>
            <person name="Schartner C.M."/>
            <person name="Ralston E.J."/>
            <person name="Meyer B.J."/>
            <person name="Haag E.S."/>
        </authorList>
    </citation>
    <scope>NUCLEOTIDE SEQUENCE [LARGE SCALE GENOMIC DNA]</scope>
    <source>
        <strain evidence="6">JU1422</strain>
    </source>
</reference>